<dbReference type="CDD" id="cd03768">
    <property type="entry name" value="SR_ResInv"/>
    <property type="match status" value="1"/>
</dbReference>
<sequence>MAGRKVKQAASAEAPAARGAVVGYARTSTVEQEAGLEAQRRDLAATGCGRVFAEQASSIGKRDQLAAALDYLREGDVLVVTKPDRLARSVADLLGTVAKLEAKGVSLRVLSMGGQSLDTSTPTGKLMLTVLGGVAEFERALMLERQREGIAKAKGEGKYKGRKPTARAKADDVQRLRAAGMTPTDIATKLGIGRASVYRVLQIANGNAASCPSSGPR</sequence>
<feature type="domain" description="Resolvase/invertase-type recombinase catalytic" evidence="2">
    <location>
        <begin position="20"/>
        <end position="157"/>
    </location>
</feature>
<evidence type="ECO:0000256" key="1">
    <source>
        <dbReference type="ARBA" id="ARBA00009913"/>
    </source>
</evidence>
<name>A0ABT9ECE8_9PROT</name>
<keyword evidence="4" id="KW-1185">Reference proteome</keyword>
<dbReference type="Pfam" id="PF00239">
    <property type="entry name" value="Resolvase"/>
    <property type="match status" value="1"/>
</dbReference>
<dbReference type="InterPro" id="IPR050639">
    <property type="entry name" value="SSR_resolvase"/>
</dbReference>
<dbReference type="Gene3D" id="1.10.10.60">
    <property type="entry name" value="Homeodomain-like"/>
    <property type="match status" value="1"/>
</dbReference>
<dbReference type="EMBL" id="JAUTWS010000132">
    <property type="protein sequence ID" value="MDO9713889.1"/>
    <property type="molecule type" value="Genomic_DNA"/>
</dbReference>
<accession>A0ABT9ECE8</accession>
<evidence type="ECO:0000313" key="4">
    <source>
        <dbReference type="Proteomes" id="UP001243009"/>
    </source>
</evidence>
<dbReference type="SUPFAM" id="SSF46689">
    <property type="entry name" value="Homeodomain-like"/>
    <property type="match status" value="1"/>
</dbReference>
<dbReference type="Proteomes" id="UP001243009">
    <property type="component" value="Unassembled WGS sequence"/>
</dbReference>
<organism evidence="3 4">
    <name type="scientific">Paracraurococcus lichenis</name>
    <dbReference type="NCBI Taxonomy" id="3064888"/>
    <lineage>
        <taxon>Bacteria</taxon>
        <taxon>Pseudomonadati</taxon>
        <taxon>Pseudomonadota</taxon>
        <taxon>Alphaproteobacteria</taxon>
        <taxon>Acetobacterales</taxon>
        <taxon>Roseomonadaceae</taxon>
        <taxon>Paracraurococcus</taxon>
    </lineage>
</organism>
<comment type="similarity">
    <text evidence="1">Belongs to the site-specific recombinase resolvase family.</text>
</comment>
<dbReference type="SUPFAM" id="SSF53041">
    <property type="entry name" value="Resolvase-like"/>
    <property type="match status" value="1"/>
</dbReference>
<evidence type="ECO:0000313" key="3">
    <source>
        <dbReference type="EMBL" id="MDO9713889.1"/>
    </source>
</evidence>
<evidence type="ECO:0000259" key="2">
    <source>
        <dbReference type="PROSITE" id="PS51736"/>
    </source>
</evidence>
<dbReference type="Pfam" id="PF02796">
    <property type="entry name" value="HTH_7"/>
    <property type="match status" value="1"/>
</dbReference>
<dbReference type="Gene3D" id="3.40.50.1390">
    <property type="entry name" value="Resolvase, N-terminal catalytic domain"/>
    <property type="match status" value="1"/>
</dbReference>
<dbReference type="PROSITE" id="PS51736">
    <property type="entry name" value="RECOMBINASES_3"/>
    <property type="match status" value="1"/>
</dbReference>
<dbReference type="PANTHER" id="PTHR30461:SF26">
    <property type="entry name" value="RESOLVASE HOMOLOG YNEB"/>
    <property type="match status" value="1"/>
</dbReference>
<reference evidence="3 4" key="1">
    <citation type="submission" date="2023-08" db="EMBL/GenBank/DDBJ databases">
        <title>The draft genome sequence of Paracraurococcus sp. LOR1-02.</title>
        <authorList>
            <person name="Kingkaew E."/>
            <person name="Tanasupawat S."/>
        </authorList>
    </citation>
    <scope>NUCLEOTIDE SEQUENCE [LARGE SCALE GENOMIC DNA]</scope>
    <source>
        <strain evidence="3 4">LOR1-02</strain>
    </source>
</reference>
<dbReference type="SMART" id="SM00857">
    <property type="entry name" value="Resolvase"/>
    <property type="match status" value="1"/>
</dbReference>
<gene>
    <name evidence="3" type="ORF">Q7A36_36620</name>
</gene>
<dbReference type="PANTHER" id="PTHR30461">
    <property type="entry name" value="DNA-INVERTASE FROM LAMBDOID PROPHAGE"/>
    <property type="match status" value="1"/>
</dbReference>
<dbReference type="InterPro" id="IPR009057">
    <property type="entry name" value="Homeodomain-like_sf"/>
</dbReference>
<dbReference type="InterPro" id="IPR006120">
    <property type="entry name" value="Resolvase_HTH_dom"/>
</dbReference>
<protein>
    <submittedName>
        <fullName evidence="3">Recombinase family protein</fullName>
    </submittedName>
</protein>
<dbReference type="InterPro" id="IPR006119">
    <property type="entry name" value="Resolv_N"/>
</dbReference>
<comment type="caution">
    <text evidence="3">The sequence shown here is derived from an EMBL/GenBank/DDBJ whole genome shotgun (WGS) entry which is preliminary data.</text>
</comment>
<dbReference type="RefSeq" id="WP_305108737.1">
    <property type="nucleotide sequence ID" value="NZ_JAUTWS010000132.1"/>
</dbReference>
<proteinExistence type="inferred from homology"/>
<dbReference type="InterPro" id="IPR036162">
    <property type="entry name" value="Resolvase-like_N_sf"/>
</dbReference>